<keyword evidence="5" id="KW-1185">Reference proteome</keyword>
<feature type="region of interest" description="Disordered" evidence="1">
    <location>
        <begin position="23"/>
        <end position="262"/>
    </location>
</feature>
<dbReference type="AlphaFoldDB" id="Q58AD7"/>
<evidence type="ECO:0000313" key="5">
    <source>
        <dbReference type="Proteomes" id="UP000002429"/>
    </source>
</evidence>
<name>Q58AD7_CUPMC</name>
<dbReference type="GO" id="GO:0005507">
    <property type="term" value="F:copper ion binding"/>
    <property type="evidence" value="ECO:0007669"/>
    <property type="project" value="InterPro"/>
</dbReference>
<dbReference type="EMBL" id="CP000354">
    <property type="protein sequence ID" value="ABF12972.1"/>
    <property type="molecule type" value="Genomic_DNA"/>
</dbReference>
<dbReference type="HOGENOM" id="CLU_042913_0_1_4"/>
<reference evidence="5" key="5">
    <citation type="journal article" date="2010" name="PLoS ONE">
        <title>The complete genome sequence of Cupriavidus metallidurans strain CH34, a master survivalist in harsh and anthropogenic environments.</title>
        <authorList>
            <person name="Janssen P.J."/>
            <person name="Van Houdt R."/>
            <person name="Moors H."/>
            <person name="Monsieurs P."/>
            <person name="Morin N."/>
            <person name="Michaux A."/>
            <person name="Benotmane M.A."/>
            <person name="Leys N."/>
            <person name="Vallaeys T."/>
            <person name="Lapidus A."/>
            <person name="Monchy S."/>
            <person name="Medigue C."/>
            <person name="Taghavi S."/>
            <person name="McCorkle S."/>
            <person name="Dunn J."/>
            <person name="van der Lelie D."/>
            <person name="Mergeay M."/>
        </authorList>
    </citation>
    <scope>NUCLEOTIDE SEQUENCE [LARGE SCALE GENOMIC DNA]</scope>
    <source>
        <strain evidence="5">ATCC 43123 / DSM 2839 / NBRC 102507 / CH34</strain>
        <plasmid evidence="5">Plasmid pMOL30</plasmid>
    </source>
</reference>
<reference evidence="3" key="4">
    <citation type="submission" date="2006-04" db="EMBL/GenBank/DDBJ databases">
        <title>Complete sequence of the chromosome of Ralstonia metallidurans CH34.</title>
        <authorList>
            <consortium name="US DOE Joint Genome Institute"/>
            <person name="Copeland A."/>
            <person name="Lucas S."/>
            <person name="Lapidus A."/>
            <person name="Barry K."/>
            <person name="Detter J.C."/>
            <person name="Glavina del Rio T."/>
            <person name="Hammon N."/>
            <person name="Israni S."/>
            <person name="Dalin E."/>
            <person name="Tice H."/>
            <person name="Martinez M."/>
            <person name="Goltsman E."/>
            <person name="Pitluck S."/>
            <person name="Schmutz J."/>
            <person name="Larimer F."/>
            <person name="Land M."/>
            <person name="Hauser L."/>
            <person name="Kyrpides N."/>
            <person name="Kim E."/>
            <person name="Mergeay M."/>
            <person name="Benotmane M.A."/>
            <person name="Vallaeys T."/>
            <person name="Michaux A."/>
            <person name="Monchy S."/>
            <person name="Dunn J."/>
            <person name="McCorkle S."/>
            <person name="Taghavi S."/>
            <person name="van der Lelie D."/>
            <person name="Richardson P."/>
        </authorList>
    </citation>
    <scope>NUCLEOTIDE SEQUENCE</scope>
    <source>
        <strain evidence="3">CH34</strain>
        <plasmid evidence="3">pMOL30</plasmid>
    </source>
</reference>
<dbReference type="InterPro" id="IPR007939">
    <property type="entry name" value="Cu-R_B_prcur"/>
</dbReference>
<dbReference type="EMBL" id="X71400">
    <property type="protein sequence ID" value="CAI11330.1"/>
    <property type="molecule type" value="Genomic_DNA"/>
</dbReference>
<reference evidence="4" key="2">
    <citation type="journal article" date="2001" name="J. Bacteriol.">
        <title>Cloning and functional analysis of the pbr lead resistance determinant of Ralstonia metallidurans CH34.</title>
        <authorList>
            <person name="Borremans B."/>
            <person name="Hobman J."/>
            <person name="Provoost A."/>
            <person name="Brown N.L."/>
            <person name="van der Lelie D."/>
        </authorList>
    </citation>
    <scope>NUCLEOTIDE SEQUENCE</scope>
    <source>
        <strain evidence="4">CH34</strain>
    </source>
</reference>
<dbReference type="GO" id="GO:0009279">
    <property type="term" value="C:cell outer membrane"/>
    <property type="evidence" value="ECO:0007669"/>
    <property type="project" value="InterPro"/>
</dbReference>
<dbReference type="GO" id="GO:0006878">
    <property type="term" value="P:intracellular copper ion homeostasis"/>
    <property type="evidence" value="ECO:0007669"/>
    <property type="project" value="InterPro"/>
</dbReference>
<protein>
    <submittedName>
        <fullName evidence="3">CopB outer membrane protein involved in Cu(II)/Cu(I) resistance</fullName>
    </submittedName>
    <submittedName>
        <fullName evidence="4">CopB protein</fullName>
    </submittedName>
</protein>
<accession>Q58AD7</accession>
<reference evidence="4" key="3">
    <citation type="submission" date="2004-11" db="EMBL/GenBank/DDBJ databases">
        <title>Sequence and features of the Ralstonia metallidurans CH34 heavy metals plasmids pMOL28 and pMOL30.</title>
        <authorList>
            <person name="Monchy S."/>
            <person name="Van der Lelie D."/>
            <person name="Vallaeys T."/>
            <person name="Taghavi S."/>
            <person name="Benotmane M."/>
            <person name="McCorkle S."/>
            <person name="Dunn J."/>
            <person name="Lapidus A."/>
            <person name="Mergeay M."/>
        </authorList>
    </citation>
    <scope>NUCLEOTIDE SEQUENCE</scope>
    <source>
        <strain evidence="4">CH34</strain>
        <plasmid evidence="4">pMOL30</plasmid>
    </source>
</reference>
<reference evidence="3" key="6">
    <citation type="submission" date="2010-02" db="EMBL/GenBank/DDBJ databases">
        <authorList>
            <person name="Janssen P.J."/>
            <person name="Van Houdt R."/>
            <person name="Moors H."/>
            <person name="Monsieurs P."/>
            <person name="Morin N."/>
            <person name="Benotmane R."/>
            <person name="Lapidus A."/>
            <person name="McCorkle S."/>
            <person name="Monchy S."/>
            <person name="Taghavi S."/>
            <person name="van der Lelie N."/>
            <person name="Dunn J."/>
            <person name="Leys N."/>
            <person name="Mergeay M."/>
        </authorList>
    </citation>
    <scope>NUCLEOTIDE SEQUENCE</scope>
    <source>
        <strain evidence="3">CH34</strain>
        <plasmid evidence="3">pMOL30</plasmid>
    </source>
</reference>
<gene>
    <name evidence="3" type="primary">copB1</name>
    <name evidence="4" type="synonym">copB</name>
    <name evidence="3" type="ordered locus">Rmet_6113</name>
</gene>
<sequence>MYKYTRIAVAALLTAGMSAAWAQHSHSPNSSNNDGAPANEATPDSRPQKATAPTAKKQGSTPSAGQGSMQGMDHSKMQGMDQGSMQGMDHSKMQGMDQGSMQGMDHSKMQGMDQGSMQGMDHSKMQGMDQGSMQGMDQGSMQGMDHSKMQGMDQGSMQGMDHSKMQGMDQGSMQGMDHSKMQGMDQGSMQGMDHSKMQGMDQGSMQGMDHSKMQGMDQGSMQGMDHSKMQGMDQGSMQGMDHGAMQMQGGSAPPDARDPDAYSDGAKLGVGQYAIGPSRSLHMADEHIFASVLVDRLEWTKGNESNAASYEAQAWIGNAFNKFVIKAEGEVEKGKVPEARTELLWGHAIATYWDTQLGVRNDAGYGRPARNWLAFGVQGLAPYWFEVEATGYVGTEGRTALRLSGEYDLLLTQRLILQPRLEASLYGKNDPEIGIGSGLSSGAVGVRLRYEFSRQFAPYIGIERSQSFGNTANMVRASGGRSGETRFVAGIRMWF</sequence>
<evidence type="ECO:0000256" key="1">
    <source>
        <dbReference type="SAM" id="MobiDB-lite"/>
    </source>
</evidence>
<evidence type="ECO:0000313" key="3">
    <source>
        <dbReference type="EMBL" id="ABF12972.1"/>
    </source>
</evidence>
<dbReference type="KEGG" id="rme:Rmet_6113"/>
<dbReference type="PANTHER" id="PTHR35245:SF1">
    <property type="match status" value="1"/>
</dbReference>
<feature type="compositionally biased region" description="Polar residues" evidence="1">
    <location>
        <begin position="24"/>
        <end position="34"/>
    </location>
</feature>
<reference evidence="4" key="1">
    <citation type="journal article" date="1995" name="J. Ind. Microbiol.">
        <title>The czc operon of Alcaligenes eutrophus CH34: from resistance mechanism to the removal of heavy metals.</title>
        <authorList>
            <person name="Diels L."/>
            <person name="Dong Q."/>
            <person name="van der Lelie D."/>
            <person name="Baeyens W."/>
            <person name="Mergeay M."/>
        </authorList>
    </citation>
    <scope>NUCLEOTIDE SEQUENCE</scope>
    <source>
        <strain evidence="4">CH34</strain>
    </source>
</reference>
<geneLocation type="plasmid" evidence="3 5">
    <name>pMOL30</name>
</geneLocation>
<feature type="compositionally biased region" description="Polar residues" evidence="1">
    <location>
        <begin position="57"/>
        <end position="69"/>
    </location>
</feature>
<feature type="compositionally biased region" description="Low complexity" evidence="1">
    <location>
        <begin position="77"/>
        <end position="243"/>
    </location>
</feature>
<feature type="chain" id="PRO_5013531914" evidence="2">
    <location>
        <begin position="23"/>
        <end position="495"/>
    </location>
</feature>
<keyword evidence="3" id="KW-0614">Plasmid</keyword>
<dbReference type="Pfam" id="PF05275">
    <property type="entry name" value="CopB"/>
    <property type="match status" value="1"/>
</dbReference>
<organism evidence="3 5">
    <name type="scientific">Cupriavidus metallidurans (strain ATCC 43123 / DSM 2839 / NBRC 102507 / CH34)</name>
    <name type="common">Ralstonia metallidurans</name>
    <dbReference type="NCBI Taxonomy" id="266264"/>
    <lineage>
        <taxon>Bacteria</taxon>
        <taxon>Pseudomonadati</taxon>
        <taxon>Pseudomonadota</taxon>
        <taxon>Betaproteobacteria</taxon>
        <taxon>Burkholderiales</taxon>
        <taxon>Burkholderiaceae</taxon>
        <taxon>Cupriavidus</taxon>
    </lineage>
</organism>
<dbReference type="PANTHER" id="PTHR35245">
    <property type="match status" value="1"/>
</dbReference>
<proteinExistence type="predicted"/>
<evidence type="ECO:0000256" key="2">
    <source>
        <dbReference type="SAM" id="SignalP"/>
    </source>
</evidence>
<keyword evidence="2" id="KW-0732">Signal</keyword>
<evidence type="ECO:0000313" key="4">
    <source>
        <dbReference type="EMBL" id="CAI11330.1"/>
    </source>
</evidence>
<dbReference type="Proteomes" id="UP000002429">
    <property type="component" value="Plasmid pMOL30"/>
</dbReference>
<feature type="signal peptide" evidence="2">
    <location>
        <begin position="1"/>
        <end position="22"/>
    </location>
</feature>